<evidence type="ECO:0000313" key="2">
    <source>
        <dbReference type="Proteomes" id="UP000269193"/>
    </source>
</evidence>
<protein>
    <submittedName>
        <fullName evidence="1">Uncharacterized protein</fullName>
    </submittedName>
</protein>
<keyword evidence="2" id="KW-1185">Reference proteome</keyword>
<proteinExistence type="predicted"/>
<organism evidence="1 2">
    <name type="scientific">Sulfolobales Beppu filamentous virus 3</name>
    <dbReference type="NCBI Taxonomy" id="2493124"/>
    <lineage>
        <taxon>Viruses</taxon>
        <taxon>Adnaviria</taxon>
        <taxon>Zilligvirae</taxon>
        <taxon>Taleaviricota</taxon>
        <taxon>Tokiviricetes</taxon>
        <taxon>Ligamenvirales</taxon>
        <taxon>Lipothrixviridae</taxon>
        <taxon>Deltalipothrixvirus</taxon>
        <taxon>Deltalipothrixvirus beppuense</taxon>
        <taxon>Deltalipothrixvirus SBFV3</taxon>
    </lineage>
</organism>
<dbReference type="EMBL" id="MK064564">
    <property type="protein sequence ID" value="AZI75885.1"/>
    <property type="molecule type" value="Genomic_DNA"/>
</dbReference>
<reference evidence="1 2" key="1">
    <citation type="journal article" date="2018" name="Environ. Microbiol.">
        <title>New archaeal viruses discovered by metagenomic analysis of viral communities in enrichment cultures.</title>
        <authorList>
            <person name="Liu Y."/>
            <person name="Brandt D."/>
            <person name="Ishino S."/>
            <person name="Ishino Y."/>
            <person name="Koonin E.V."/>
            <person name="Kalinowski J."/>
            <person name="Krupovic M."/>
            <person name="Prangishvili D."/>
        </authorList>
    </citation>
    <scope>NUCLEOTIDE SEQUENCE [LARGE SCALE GENOMIC DNA]</scope>
</reference>
<accession>A0A3Q8Q9Z8</accession>
<gene>
    <name evidence="1" type="ORF">SBFV3_gp50</name>
</gene>
<sequence length="115" mass="13295">MVYLDEKGEKIQKLIDVLMKNDIESNITIKIKNKIIYGVELHIAKNDIIGLHIHTDWARVDFISDVIMLIDNDNNTVTLSIQDNSNNIEINFENFNFVVEEKINEDLITISLYCA</sequence>
<name>A0A3Q8Q9Z8_9VIRU</name>
<evidence type="ECO:0000313" key="1">
    <source>
        <dbReference type="EMBL" id="AZI75885.1"/>
    </source>
</evidence>
<dbReference type="Proteomes" id="UP000269193">
    <property type="component" value="Segment"/>
</dbReference>